<sequence>MDAAFGEEWQADGLRTLGRMDSLSEMLEQAADLAVGLPGADMAAVSLVTDQTRIEIAAATDPIAGQAGRLQVELGEGPLFRAISRQVVVYLDDLHSEHRWPRWAAKVSGDLGLRSMLTYQLFTDGSELGALSLYSRKPDAFDPEVVDTGYLVAAHVGVAVSQIKERKSLQSAIASRTLIGQAEGILMERYGLDGDAAFSALRRVSQNRNVKLREIASELVRTRQLEGLSDAAADERRPD</sequence>
<evidence type="ECO:0000256" key="3">
    <source>
        <dbReference type="ARBA" id="ARBA00023015"/>
    </source>
</evidence>
<evidence type="ECO:0000256" key="1">
    <source>
        <dbReference type="ARBA" id="ARBA00022679"/>
    </source>
</evidence>
<dbReference type="PROSITE" id="PS50921">
    <property type="entry name" value="ANTAR"/>
    <property type="match status" value="1"/>
</dbReference>
<dbReference type="InterPro" id="IPR003018">
    <property type="entry name" value="GAF"/>
</dbReference>
<gene>
    <name evidence="6" type="ORF">GCM10011575_00190</name>
</gene>
<keyword evidence="7" id="KW-1185">Reference proteome</keyword>
<name>A0A917W0E0_9ACTN</name>
<dbReference type="GO" id="GO:0016301">
    <property type="term" value="F:kinase activity"/>
    <property type="evidence" value="ECO:0007669"/>
    <property type="project" value="UniProtKB-KW"/>
</dbReference>
<reference evidence="6" key="1">
    <citation type="journal article" date="2014" name="Int. J. Syst. Evol. Microbiol.">
        <title>Complete genome sequence of Corynebacterium casei LMG S-19264T (=DSM 44701T), isolated from a smear-ripened cheese.</title>
        <authorList>
            <consortium name="US DOE Joint Genome Institute (JGI-PGF)"/>
            <person name="Walter F."/>
            <person name="Albersmeier A."/>
            <person name="Kalinowski J."/>
            <person name="Ruckert C."/>
        </authorList>
    </citation>
    <scope>NUCLEOTIDE SEQUENCE</scope>
    <source>
        <strain evidence="6">CGMCC 4.7306</strain>
    </source>
</reference>
<dbReference type="InterPro" id="IPR012074">
    <property type="entry name" value="GAF_ANTAR"/>
</dbReference>
<dbReference type="InterPro" id="IPR011006">
    <property type="entry name" value="CheY-like_superfamily"/>
</dbReference>
<dbReference type="EMBL" id="BMMZ01000001">
    <property type="protein sequence ID" value="GGL46225.1"/>
    <property type="molecule type" value="Genomic_DNA"/>
</dbReference>
<proteinExistence type="predicted"/>
<evidence type="ECO:0000313" key="6">
    <source>
        <dbReference type="EMBL" id="GGL46225.1"/>
    </source>
</evidence>
<keyword evidence="3" id="KW-0805">Transcription regulation</keyword>
<evidence type="ECO:0000256" key="2">
    <source>
        <dbReference type="ARBA" id="ARBA00022777"/>
    </source>
</evidence>
<accession>A0A917W0E0</accession>
<dbReference type="SMART" id="SM00065">
    <property type="entry name" value="GAF"/>
    <property type="match status" value="1"/>
</dbReference>
<dbReference type="Pfam" id="PF03861">
    <property type="entry name" value="ANTAR"/>
    <property type="match status" value="1"/>
</dbReference>
<keyword evidence="4" id="KW-0804">Transcription</keyword>
<evidence type="ECO:0000259" key="5">
    <source>
        <dbReference type="PROSITE" id="PS50921"/>
    </source>
</evidence>
<dbReference type="InterPro" id="IPR029016">
    <property type="entry name" value="GAF-like_dom_sf"/>
</dbReference>
<dbReference type="SMART" id="SM01012">
    <property type="entry name" value="ANTAR"/>
    <property type="match status" value="1"/>
</dbReference>
<keyword evidence="1" id="KW-0808">Transferase</keyword>
<comment type="caution">
    <text evidence="6">The sequence shown here is derived from an EMBL/GenBank/DDBJ whole genome shotgun (WGS) entry which is preliminary data.</text>
</comment>
<protein>
    <submittedName>
        <fullName evidence="6">Transcriptional regulator</fullName>
    </submittedName>
</protein>
<dbReference type="Proteomes" id="UP000613840">
    <property type="component" value="Unassembled WGS sequence"/>
</dbReference>
<dbReference type="RefSeq" id="WP_188893153.1">
    <property type="nucleotide sequence ID" value="NZ_BMMZ01000001.1"/>
</dbReference>
<feature type="domain" description="ANTAR" evidence="5">
    <location>
        <begin position="159"/>
        <end position="220"/>
    </location>
</feature>
<evidence type="ECO:0000313" key="7">
    <source>
        <dbReference type="Proteomes" id="UP000613840"/>
    </source>
</evidence>
<dbReference type="Gene3D" id="1.10.10.10">
    <property type="entry name" value="Winged helix-like DNA-binding domain superfamily/Winged helix DNA-binding domain"/>
    <property type="match status" value="1"/>
</dbReference>
<reference evidence="6" key="2">
    <citation type="submission" date="2020-09" db="EMBL/GenBank/DDBJ databases">
        <authorList>
            <person name="Sun Q."/>
            <person name="Zhou Y."/>
        </authorList>
    </citation>
    <scope>NUCLEOTIDE SEQUENCE</scope>
    <source>
        <strain evidence="6">CGMCC 4.7306</strain>
    </source>
</reference>
<organism evidence="6 7">
    <name type="scientific">Microlunatus endophyticus</name>
    <dbReference type="NCBI Taxonomy" id="1716077"/>
    <lineage>
        <taxon>Bacteria</taxon>
        <taxon>Bacillati</taxon>
        <taxon>Actinomycetota</taxon>
        <taxon>Actinomycetes</taxon>
        <taxon>Propionibacteriales</taxon>
        <taxon>Propionibacteriaceae</taxon>
        <taxon>Microlunatus</taxon>
    </lineage>
</organism>
<dbReference type="Pfam" id="PF13185">
    <property type="entry name" value="GAF_2"/>
    <property type="match status" value="1"/>
</dbReference>
<keyword evidence="2" id="KW-0418">Kinase</keyword>
<evidence type="ECO:0000256" key="4">
    <source>
        <dbReference type="ARBA" id="ARBA00023163"/>
    </source>
</evidence>
<dbReference type="InterPro" id="IPR005561">
    <property type="entry name" value="ANTAR"/>
</dbReference>
<dbReference type="InterPro" id="IPR036388">
    <property type="entry name" value="WH-like_DNA-bd_sf"/>
</dbReference>
<dbReference type="SUPFAM" id="SSF55781">
    <property type="entry name" value="GAF domain-like"/>
    <property type="match status" value="1"/>
</dbReference>
<dbReference type="GO" id="GO:0003723">
    <property type="term" value="F:RNA binding"/>
    <property type="evidence" value="ECO:0007669"/>
    <property type="project" value="InterPro"/>
</dbReference>
<dbReference type="AlphaFoldDB" id="A0A917W0E0"/>
<dbReference type="Gene3D" id="3.30.450.40">
    <property type="match status" value="1"/>
</dbReference>
<dbReference type="PIRSF" id="PIRSF036625">
    <property type="entry name" value="GAF_ANTAR"/>
    <property type="match status" value="1"/>
</dbReference>
<dbReference type="SUPFAM" id="SSF52172">
    <property type="entry name" value="CheY-like"/>
    <property type="match status" value="1"/>
</dbReference>